<organism evidence="3 4">
    <name type="scientific">Actinocrispum wychmicini</name>
    <dbReference type="NCBI Taxonomy" id="1213861"/>
    <lineage>
        <taxon>Bacteria</taxon>
        <taxon>Bacillati</taxon>
        <taxon>Actinomycetota</taxon>
        <taxon>Actinomycetes</taxon>
        <taxon>Pseudonocardiales</taxon>
        <taxon>Pseudonocardiaceae</taxon>
        <taxon>Actinocrispum</taxon>
    </lineage>
</organism>
<dbReference type="InterPro" id="IPR032465">
    <property type="entry name" value="ACMSD"/>
</dbReference>
<accession>A0A4R2J8W1</accession>
<evidence type="ECO:0000313" key="3">
    <source>
        <dbReference type="EMBL" id="TCO52279.1"/>
    </source>
</evidence>
<protein>
    <submittedName>
        <fullName evidence="3">Aminocarboxymuconate-semialdehyde decarboxylase</fullName>
    </submittedName>
</protein>
<dbReference type="AlphaFoldDB" id="A0A4R2J8W1"/>
<dbReference type="Pfam" id="PF04909">
    <property type="entry name" value="Amidohydro_2"/>
    <property type="match status" value="1"/>
</dbReference>
<reference evidence="3 4" key="1">
    <citation type="submission" date="2019-03" db="EMBL/GenBank/DDBJ databases">
        <title>Genomic Encyclopedia of Type Strains, Phase IV (KMG-IV): sequencing the most valuable type-strain genomes for metagenomic binning, comparative biology and taxonomic classification.</title>
        <authorList>
            <person name="Goeker M."/>
        </authorList>
    </citation>
    <scope>NUCLEOTIDE SEQUENCE [LARGE SCALE GENOMIC DNA]</scope>
    <source>
        <strain evidence="3 4">DSM 45934</strain>
    </source>
</reference>
<dbReference type="Gene3D" id="3.20.20.140">
    <property type="entry name" value="Metal-dependent hydrolases"/>
    <property type="match status" value="1"/>
</dbReference>
<evidence type="ECO:0000259" key="2">
    <source>
        <dbReference type="Pfam" id="PF04909"/>
    </source>
</evidence>
<dbReference type="GO" id="GO:0016831">
    <property type="term" value="F:carboxy-lyase activity"/>
    <property type="evidence" value="ECO:0007669"/>
    <property type="project" value="InterPro"/>
</dbReference>
<keyword evidence="4" id="KW-1185">Reference proteome</keyword>
<dbReference type="RefSeq" id="WP_165960899.1">
    <property type="nucleotide sequence ID" value="NZ_SLWS01000012.1"/>
</dbReference>
<comment type="caution">
    <text evidence="3">The sequence shown here is derived from an EMBL/GenBank/DDBJ whole genome shotgun (WGS) entry which is preliminary data.</text>
</comment>
<evidence type="ECO:0000313" key="4">
    <source>
        <dbReference type="Proteomes" id="UP000295680"/>
    </source>
</evidence>
<dbReference type="Proteomes" id="UP000295680">
    <property type="component" value="Unassembled WGS sequence"/>
</dbReference>
<dbReference type="InterPro" id="IPR032466">
    <property type="entry name" value="Metal_Hydrolase"/>
</dbReference>
<keyword evidence="1" id="KW-0456">Lyase</keyword>
<proteinExistence type="predicted"/>
<dbReference type="GO" id="GO:0019748">
    <property type="term" value="P:secondary metabolic process"/>
    <property type="evidence" value="ECO:0007669"/>
    <property type="project" value="TreeGrafter"/>
</dbReference>
<evidence type="ECO:0000256" key="1">
    <source>
        <dbReference type="ARBA" id="ARBA00023239"/>
    </source>
</evidence>
<sequence>MAIDIHAHCVPDGLVSALAAGGRRLGVEVLRAGETTRVQFAETVTAPLEPSLSDLPARLAAMDRTGVTRQVLSPFIDLTGYWLDEAAGSAYCRLFNEHMAGTVAQAPDRLSALATVPLQSGPAAAKELAYAVAELGMVGAEIGTDTGRGQLDDKELEPFWAAAAELGCLVFIHPNAAARTRFPYFLGNFVGNPSDTTVAAARLMFGGVLDRHPGLRICLAHGGGFLPYQIGRLDRGFHAYGTDWGAELTSAPRDLATRLHYDTVLHSIESTRLLIDLVGAEQLLLGTDYPFEMGDLDPLSTVAAIPGLDERERSLITHGNAEFLLGL</sequence>
<dbReference type="PANTHER" id="PTHR21240:SF28">
    <property type="entry name" value="ISO-OROTATE DECARBOXYLASE (EUROFUNG)"/>
    <property type="match status" value="1"/>
</dbReference>
<dbReference type="PANTHER" id="PTHR21240">
    <property type="entry name" value="2-AMINO-3-CARBOXYLMUCONATE-6-SEMIALDEHYDE DECARBOXYLASE"/>
    <property type="match status" value="1"/>
</dbReference>
<feature type="domain" description="Amidohydrolase-related" evidence="2">
    <location>
        <begin position="3"/>
        <end position="327"/>
    </location>
</feature>
<gene>
    <name evidence="3" type="ORF">EV192_11210</name>
</gene>
<dbReference type="InterPro" id="IPR006680">
    <property type="entry name" value="Amidohydro-rel"/>
</dbReference>
<dbReference type="EMBL" id="SLWS01000012">
    <property type="protein sequence ID" value="TCO52279.1"/>
    <property type="molecule type" value="Genomic_DNA"/>
</dbReference>
<dbReference type="SUPFAM" id="SSF51556">
    <property type="entry name" value="Metallo-dependent hydrolases"/>
    <property type="match status" value="1"/>
</dbReference>
<dbReference type="GO" id="GO:0016787">
    <property type="term" value="F:hydrolase activity"/>
    <property type="evidence" value="ECO:0007669"/>
    <property type="project" value="InterPro"/>
</dbReference>
<dbReference type="GO" id="GO:0005737">
    <property type="term" value="C:cytoplasm"/>
    <property type="evidence" value="ECO:0007669"/>
    <property type="project" value="TreeGrafter"/>
</dbReference>
<name>A0A4R2J8W1_9PSEU</name>